<comment type="pathway">
    <text evidence="2">Amino-acid biosynthesis; L-histidine biosynthesis; L-histidine from 5-phospho-alpha-D-ribose 1-diphosphate: step 1/9.</text>
</comment>
<evidence type="ECO:0000256" key="8">
    <source>
        <dbReference type="ARBA" id="ARBA00023102"/>
    </source>
</evidence>
<dbReference type="GO" id="GO:0003879">
    <property type="term" value="F:ATP phosphoribosyltransferase activity"/>
    <property type="evidence" value="ECO:0007669"/>
    <property type="project" value="UniProtKB-UniRule"/>
</dbReference>
<name>A0A1Z5HX41_9FIRM</name>
<dbReference type="RefSeq" id="WP_088554958.1">
    <property type="nucleotide sequence ID" value="NZ_BDGJ01000181.1"/>
</dbReference>
<evidence type="ECO:0000259" key="11">
    <source>
        <dbReference type="Pfam" id="PF01634"/>
    </source>
</evidence>
<keyword evidence="13" id="KW-1185">Reference proteome</keyword>
<evidence type="ECO:0000256" key="10">
    <source>
        <dbReference type="NCBIfam" id="TIGR00070"/>
    </source>
</evidence>
<dbReference type="Proteomes" id="UP000197032">
    <property type="component" value="Unassembled WGS sequence"/>
</dbReference>
<evidence type="ECO:0000256" key="1">
    <source>
        <dbReference type="ARBA" id="ARBA00000915"/>
    </source>
</evidence>
<dbReference type="InterPro" id="IPR001348">
    <property type="entry name" value="ATP_PRibTrfase_HisG"/>
</dbReference>
<protein>
    <recommendedName>
        <fullName evidence="4 10">ATP phosphoribosyltransferase</fullName>
        <ecNumber evidence="3 10">2.4.2.17</ecNumber>
    </recommendedName>
</protein>
<comment type="function">
    <text evidence="9">Catalyzes the condensation of ATP and 5-phosphoribose 1-diphosphate to form N'-(5'-phosphoribosyl)-ATP (PR-ATP). Has a crucial role in the pathway because the rate of histidine biosynthesis seems to be controlled primarily by regulation of HisG enzymatic activity.</text>
</comment>
<evidence type="ECO:0000256" key="3">
    <source>
        <dbReference type="ARBA" id="ARBA00011946"/>
    </source>
</evidence>
<dbReference type="GO" id="GO:0000105">
    <property type="term" value="P:L-histidine biosynthetic process"/>
    <property type="evidence" value="ECO:0007669"/>
    <property type="project" value="UniProtKB-UniRule"/>
</dbReference>
<feature type="domain" description="ATP phosphoribosyltransferase catalytic" evidence="11">
    <location>
        <begin position="55"/>
        <end position="105"/>
    </location>
</feature>
<evidence type="ECO:0000256" key="6">
    <source>
        <dbReference type="ARBA" id="ARBA00022676"/>
    </source>
</evidence>
<comment type="catalytic activity">
    <reaction evidence="1">
        <text>1-(5-phospho-beta-D-ribosyl)-ATP + diphosphate = 5-phospho-alpha-D-ribose 1-diphosphate + ATP</text>
        <dbReference type="Rhea" id="RHEA:18473"/>
        <dbReference type="ChEBI" id="CHEBI:30616"/>
        <dbReference type="ChEBI" id="CHEBI:33019"/>
        <dbReference type="ChEBI" id="CHEBI:58017"/>
        <dbReference type="ChEBI" id="CHEBI:73183"/>
        <dbReference type="EC" id="2.4.2.17"/>
    </reaction>
</comment>
<sequence>MNLEKLTIALPKGKLGADAVDLIRRAGLPWEGLQTDARKLIFEYPEAAITYIICRPTDIPTYVDYGAADLGIVGKDTIEEANVNVFELVDLKFGYCKFVVAVPASRLER</sequence>
<evidence type="ECO:0000256" key="2">
    <source>
        <dbReference type="ARBA" id="ARBA00004667"/>
    </source>
</evidence>
<accession>A0A1Z5HX41</accession>
<feature type="non-terminal residue" evidence="12">
    <location>
        <position position="109"/>
    </location>
</feature>
<dbReference type="OrthoDB" id="9801867at2"/>
<keyword evidence="6 12" id="KW-0328">Glycosyltransferase</keyword>
<proteinExistence type="predicted"/>
<organism evidence="12 13">
    <name type="scientific">Calderihabitans maritimus</name>
    <dbReference type="NCBI Taxonomy" id="1246530"/>
    <lineage>
        <taxon>Bacteria</taxon>
        <taxon>Bacillati</taxon>
        <taxon>Bacillota</taxon>
        <taxon>Clostridia</taxon>
        <taxon>Neomoorellales</taxon>
        <taxon>Calderihabitantaceae</taxon>
        <taxon>Calderihabitans</taxon>
    </lineage>
</organism>
<keyword evidence="7 12" id="KW-0808">Transferase</keyword>
<reference evidence="13" key="1">
    <citation type="journal article" date="2017" name="Appl. Environ. Microbiol.">
        <title>Genomic Analysis of Calderihabitans maritimus KKC1, a Thermophilic, Hydrogenogenic, Carboxydotrophic Bacterium Isolated from Marine Sediment.</title>
        <authorList>
            <person name="Omae K."/>
            <person name="Yoneda Y."/>
            <person name="Fukuyama Y."/>
            <person name="Yoshida T."/>
            <person name="Sako Y."/>
        </authorList>
    </citation>
    <scope>NUCLEOTIDE SEQUENCE [LARGE SCALE GENOMIC DNA]</scope>
    <source>
        <strain evidence="13">KKC1</strain>
    </source>
</reference>
<gene>
    <name evidence="12" type="ORF">KKC1_30240</name>
</gene>
<dbReference type="SUPFAM" id="SSF53850">
    <property type="entry name" value="Periplasmic binding protein-like II"/>
    <property type="match status" value="1"/>
</dbReference>
<dbReference type="GO" id="GO:0005737">
    <property type="term" value="C:cytoplasm"/>
    <property type="evidence" value="ECO:0007669"/>
    <property type="project" value="InterPro"/>
</dbReference>
<dbReference type="EC" id="2.4.2.17" evidence="3 10"/>
<evidence type="ECO:0000256" key="5">
    <source>
        <dbReference type="ARBA" id="ARBA00022605"/>
    </source>
</evidence>
<keyword evidence="8" id="KW-0368">Histidine biosynthesis</keyword>
<comment type="caution">
    <text evidence="12">The sequence shown here is derived from an EMBL/GenBank/DDBJ whole genome shotgun (WGS) entry which is preliminary data.</text>
</comment>
<dbReference type="PANTHER" id="PTHR21403:SF8">
    <property type="entry name" value="ATP PHOSPHORIBOSYLTRANSFERASE"/>
    <property type="match status" value="1"/>
</dbReference>
<keyword evidence="5" id="KW-0028">Amino-acid biosynthesis</keyword>
<evidence type="ECO:0000256" key="4">
    <source>
        <dbReference type="ARBA" id="ARBA00020998"/>
    </source>
</evidence>
<evidence type="ECO:0000256" key="9">
    <source>
        <dbReference type="ARBA" id="ARBA00024861"/>
    </source>
</evidence>
<evidence type="ECO:0000313" key="12">
    <source>
        <dbReference type="EMBL" id="GAW93901.1"/>
    </source>
</evidence>
<dbReference type="InterPro" id="IPR013820">
    <property type="entry name" value="ATP_PRibTrfase_cat"/>
</dbReference>
<dbReference type="EMBL" id="BDGJ01000181">
    <property type="protein sequence ID" value="GAW93901.1"/>
    <property type="molecule type" value="Genomic_DNA"/>
</dbReference>
<dbReference type="Gene3D" id="3.40.190.10">
    <property type="entry name" value="Periplasmic binding protein-like II"/>
    <property type="match status" value="1"/>
</dbReference>
<dbReference type="Pfam" id="PF01634">
    <property type="entry name" value="HisG"/>
    <property type="match status" value="1"/>
</dbReference>
<dbReference type="AlphaFoldDB" id="A0A1Z5HX41"/>
<evidence type="ECO:0000256" key="7">
    <source>
        <dbReference type="ARBA" id="ARBA00022679"/>
    </source>
</evidence>
<dbReference type="PANTHER" id="PTHR21403">
    <property type="entry name" value="ATP PHOSPHORIBOSYLTRANSFERASE ATP-PRTASE"/>
    <property type="match status" value="1"/>
</dbReference>
<dbReference type="UniPathway" id="UPA00031">
    <property type="reaction ID" value="UER00006"/>
</dbReference>
<evidence type="ECO:0000313" key="13">
    <source>
        <dbReference type="Proteomes" id="UP000197032"/>
    </source>
</evidence>
<dbReference type="NCBIfam" id="TIGR00070">
    <property type="entry name" value="hisG"/>
    <property type="match status" value="1"/>
</dbReference>